<gene>
    <name evidence="2" type="ORF">rCG_36427</name>
</gene>
<name>A6IPZ4_RAT</name>
<accession>A6IPZ4</accession>
<evidence type="ECO:0000313" key="2">
    <source>
        <dbReference type="EMBL" id="EDL96019.1"/>
    </source>
</evidence>
<protein>
    <submittedName>
        <fullName evidence="2">RCG36427</fullName>
    </submittedName>
</protein>
<reference evidence="2 3" key="1">
    <citation type="submission" date="2005-09" db="EMBL/GenBank/DDBJ databases">
        <authorList>
            <person name="Mural R.J."/>
            <person name="Li P.W."/>
            <person name="Adams M.D."/>
            <person name="Amanatides P.G."/>
            <person name="Baden-Tillson H."/>
            <person name="Barnstead M."/>
            <person name="Chin S.H."/>
            <person name="Dew I."/>
            <person name="Evans C.A."/>
            <person name="Ferriera S."/>
            <person name="Flanigan M."/>
            <person name="Fosler C."/>
            <person name="Glodek A."/>
            <person name="Gu Z."/>
            <person name="Holt R.A."/>
            <person name="Jennings D."/>
            <person name="Kraft C.L."/>
            <person name="Lu F."/>
            <person name="Nguyen T."/>
            <person name="Nusskern D.R."/>
            <person name="Pfannkoch C.M."/>
            <person name="Sitter C."/>
            <person name="Sutton G.G."/>
            <person name="Venter J.C."/>
            <person name="Wang Z."/>
            <person name="Woodage T."/>
            <person name="Zheng X.H."/>
            <person name="Zhong F."/>
        </authorList>
    </citation>
    <scope>NUCLEOTIDE SEQUENCE [LARGE SCALE GENOMIC DNA]</scope>
    <source>
        <strain>BN</strain>
        <strain evidence="3">Sprague-Dawley</strain>
    </source>
</reference>
<organism evidence="2 3">
    <name type="scientific">Rattus norvegicus</name>
    <name type="common">Rat</name>
    <dbReference type="NCBI Taxonomy" id="10116"/>
    <lineage>
        <taxon>Eukaryota</taxon>
        <taxon>Metazoa</taxon>
        <taxon>Chordata</taxon>
        <taxon>Craniata</taxon>
        <taxon>Vertebrata</taxon>
        <taxon>Euteleostomi</taxon>
        <taxon>Mammalia</taxon>
        <taxon>Eutheria</taxon>
        <taxon>Euarchontoglires</taxon>
        <taxon>Glires</taxon>
        <taxon>Rodentia</taxon>
        <taxon>Myomorpha</taxon>
        <taxon>Muroidea</taxon>
        <taxon>Muridae</taxon>
        <taxon>Murinae</taxon>
        <taxon>Rattus</taxon>
    </lineage>
</organism>
<feature type="compositionally biased region" description="Low complexity" evidence="1">
    <location>
        <begin position="118"/>
        <end position="127"/>
    </location>
</feature>
<evidence type="ECO:0000256" key="1">
    <source>
        <dbReference type="SAM" id="MobiDB-lite"/>
    </source>
</evidence>
<feature type="compositionally biased region" description="Basic residues" evidence="1">
    <location>
        <begin position="54"/>
        <end position="69"/>
    </location>
</feature>
<dbReference type="EMBL" id="CH473966">
    <property type="protein sequence ID" value="EDL96019.1"/>
    <property type="molecule type" value="Genomic_DNA"/>
</dbReference>
<dbReference type="PANTHER" id="PTHR37876:SF1">
    <property type="entry name" value="SERINE_ARGININE REPETITIVE MATRIX PROTEIN 4-LIKE-RELATED"/>
    <property type="match status" value="1"/>
</dbReference>
<sequence>MAKATKKSKNTTSDVEPSTSSAKSKKAKTCYQYQTRAGEKKSRWSGSDCSVNVRRPKVQKTTKKAKRTLPRIAENNTSEKTVPPTKKTKRAKDEQLFGHYHRLMDEISTSTERGPEQSSTDSSSASTSDEESQ</sequence>
<feature type="region of interest" description="Disordered" evidence="1">
    <location>
        <begin position="1"/>
        <end position="133"/>
    </location>
</feature>
<dbReference type="PANTHER" id="PTHR37876">
    <property type="entry name" value="PROTEIN GAR2-LIKE"/>
    <property type="match status" value="1"/>
</dbReference>
<dbReference type="AlphaFoldDB" id="A6IPZ4"/>
<dbReference type="Proteomes" id="UP000234681">
    <property type="component" value="Chromosome X"/>
</dbReference>
<feature type="compositionally biased region" description="Low complexity" evidence="1">
    <location>
        <begin position="10"/>
        <end position="22"/>
    </location>
</feature>
<evidence type="ECO:0000313" key="3">
    <source>
        <dbReference type="Proteomes" id="UP000234681"/>
    </source>
</evidence>
<dbReference type="InterPro" id="IPR040433">
    <property type="entry name" value="Spermatid_TP"/>
</dbReference>
<proteinExistence type="predicted"/>